<dbReference type="SUPFAM" id="SSF57716">
    <property type="entry name" value="Glucocorticoid receptor-like (DNA-binding domain)"/>
    <property type="match status" value="1"/>
</dbReference>
<dbReference type="InterPro" id="IPR020629">
    <property type="entry name" value="FPG_Glyclase"/>
</dbReference>
<evidence type="ECO:0000256" key="4">
    <source>
        <dbReference type="ARBA" id="ARBA00011245"/>
    </source>
</evidence>
<evidence type="ECO:0000256" key="10">
    <source>
        <dbReference type="ARBA" id="ARBA00023125"/>
    </source>
</evidence>
<evidence type="ECO:0000256" key="9">
    <source>
        <dbReference type="ARBA" id="ARBA00022833"/>
    </source>
</evidence>
<dbReference type="SUPFAM" id="SSF46946">
    <property type="entry name" value="S13-like H2TH domain"/>
    <property type="match status" value="1"/>
</dbReference>
<evidence type="ECO:0000256" key="2">
    <source>
        <dbReference type="ARBA" id="ARBA00001947"/>
    </source>
</evidence>
<dbReference type="InterPro" id="IPR010663">
    <property type="entry name" value="Znf_FPG/IleRS"/>
</dbReference>
<comment type="similarity">
    <text evidence="3">Belongs to the FPG family.</text>
</comment>
<proteinExistence type="inferred from homology"/>
<dbReference type="GO" id="GO:0003684">
    <property type="term" value="F:damaged DNA binding"/>
    <property type="evidence" value="ECO:0007669"/>
    <property type="project" value="InterPro"/>
</dbReference>
<dbReference type="AlphaFoldDB" id="A0A212K1G0"/>
<dbReference type="InterPro" id="IPR012319">
    <property type="entry name" value="FPG_cat"/>
</dbReference>
<evidence type="ECO:0000256" key="3">
    <source>
        <dbReference type="ARBA" id="ARBA00009409"/>
    </source>
</evidence>
<dbReference type="Pfam" id="PF06827">
    <property type="entry name" value="zf-FPG_IleRS"/>
    <property type="match status" value="1"/>
</dbReference>
<dbReference type="InterPro" id="IPR015886">
    <property type="entry name" value="H2TH_FPG"/>
</dbReference>
<comment type="cofactor">
    <cofactor evidence="2">
        <name>Zn(2+)</name>
        <dbReference type="ChEBI" id="CHEBI:29105"/>
    </cofactor>
</comment>
<keyword evidence="14" id="KW-0326">Glycosidase</keyword>
<evidence type="ECO:0000259" key="18">
    <source>
        <dbReference type="PROSITE" id="PS51068"/>
    </source>
</evidence>
<evidence type="ECO:0000256" key="13">
    <source>
        <dbReference type="ARBA" id="ARBA00023268"/>
    </source>
</evidence>
<name>A0A212K1G0_9DELT</name>
<evidence type="ECO:0000256" key="14">
    <source>
        <dbReference type="ARBA" id="ARBA00023295"/>
    </source>
</evidence>
<dbReference type="InterPro" id="IPR010979">
    <property type="entry name" value="Ribosomal_uS13-like_H2TH"/>
</dbReference>
<evidence type="ECO:0000256" key="7">
    <source>
        <dbReference type="ARBA" id="ARBA00022771"/>
    </source>
</evidence>
<comment type="subunit">
    <text evidence="4">Monomer.</text>
</comment>
<dbReference type="SMART" id="SM00898">
    <property type="entry name" value="Fapy_DNA_glyco"/>
    <property type="match status" value="1"/>
</dbReference>
<evidence type="ECO:0000256" key="15">
    <source>
        <dbReference type="ARBA" id="ARBA00044632"/>
    </source>
</evidence>
<keyword evidence="13" id="KW-0511">Multifunctional enzyme</keyword>
<evidence type="ECO:0000256" key="8">
    <source>
        <dbReference type="ARBA" id="ARBA00022801"/>
    </source>
</evidence>
<evidence type="ECO:0000259" key="17">
    <source>
        <dbReference type="PROSITE" id="PS51066"/>
    </source>
</evidence>
<dbReference type="InterPro" id="IPR035937">
    <property type="entry name" value="FPG_N"/>
</dbReference>
<evidence type="ECO:0000256" key="6">
    <source>
        <dbReference type="ARBA" id="ARBA00022763"/>
    </source>
</evidence>
<keyword evidence="9" id="KW-0862">Zinc</keyword>
<comment type="catalytic activity">
    <reaction evidence="15">
        <text>2'-deoxyribonucleotide-(2'-deoxyribose 5'-phosphate)-2'-deoxyribonucleotide-DNA = a 3'-end 2'-deoxyribonucleotide-(2,3-dehydro-2,3-deoxyribose 5'-phosphate)-DNA + a 5'-end 5'-phospho-2'-deoxyribonucleoside-DNA + H(+)</text>
        <dbReference type="Rhea" id="RHEA:66592"/>
        <dbReference type="Rhea" id="RHEA-COMP:13180"/>
        <dbReference type="Rhea" id="RHEA-COMP:16897"/>
        <dbReference type="Rhea" id="RHEA-COMP:17067"/>
        <dbReference type="ChEBI" id="CHEBI:15378"/>
        <dbReference type="ChEBI" id="CHEBI:136412"/>
        <dbReference type="ChEBI" id="CHEBI:157695"/>
        <dbReference type="ChEBI" id="CHEBI:167181"/>
        <dbReference type="EC" id="4.2.99.18"/>
    </reaction>
</comment>
<evidence type="ECO:0000256" key="12">
    <source>
        <dbReference type="ARBA" id="ARBA00023239"/>
    </source>
</evidence>
<keyword evidence="11" id="KW-0234">DNA repair</keyword>
<dbReference type="Pfam" id="PF06831">
    <property type="entry name" value="H2TH"/>
    <property type="match status" value="1"/>
</dbReference>
<dbReference type="SMART" id="SM01232">
    <property type="entry name" value="H2TH"/>
    <property type="match status" value="1"/>
</dbReference>
<dbReference type="GO" id="GO:0140078">
    <property type="term" value="F:class I DNA-(apurinic or apyrimidinic site) endonuclease activity"/>
    <property type="evidence" value="ECO:0007669"/>
    <property type="project" value="UniProtKB-EC"/>
</dbReference>
<keyword evidence="6" id="KW-0227">DNA damage</keyword>
<dbReference type="PROSITE" id="PS51068">
    <property type="entry name" value="FPG_CAT"/>
    <property type="match status" value="1"/>
</dbReference>
<evidence type="ECO:0000256" key="5">
    <source>
        <dbReference type="ARBA" id="ARBA00022723"/>
    </source>
</evidence>
<gene>
    <name evidence="19" type="ORF">KL86DPRO_20493</name>
</gene>
<dbReference type="GO" id="GO:0008270">
    <property type="term" value="F:zinc ion binding"/>
    <property type="evidence" value="ECO:0007669"/>
    <property type="project" value="UniProtKB-KW"/>
</dbReference>
<keyword evidence="12" id="KW-0456">Lyase</keyword>
<reference evidence="19" key="1">
    <citation type="submission" date="2016-04" db="EMBL/GenBank/DDBJ databases">
        <authorList>
            <person name="Evans L.H."/>
            <person name="Alamgir A."/>
            <person name="Owens N."/>
            <person name="Weber N.D."/>
            <person name="Virtaneva K."/>
            <person name="Barbian K."/>
            <person name="Babar A."/>
            <person name="Rosenke K."/>
        </authorList>
    </citation>
    <scope>NUCLEOTIDE SEQUENCE</scope>
    <source>
        <strain evidence="19">86</strain>
    </source>
</reference>
<accession>A0A212K1G0</accession>
<keyword evidence="5" id="KW-0479">Metal-binding</keyword>
<keyword evidence="8" id="KW-0378">Hydrolase</keyword>
<dbReference type="CDD" id="cd08966">
    <property type="entry name" value="EcFpg-like_N"/>
    <property type="match status" value="1"/>
</dbReference>
<dbReference type="Pfam" id="PF01149">
    <property type="entry name" value="Fapy_DNA_glyco"/>
    <property type="match status" value="1"/>
</dbReference>
<evidence type="ECO:0000313" key="19">
    <source>
        <dbReference type="EMBL" id="SBW05472.1"/>
    </source>
</evidence>
<dbReference type="SUPFAM" id="SSF81624">
    <property type="entry name" value="N-terminal domain of MutM-like DNA repair proteins"/>
    <property type="match status" value="1"/>
</dbReference>
<evidence type="ECO:0000256" key="11">
    <source>
        <dbReference type="ARBA" id="ARBA00023204"/>
    </source>
</evidence>
<keyword evidence="7 16" id="KW-0863">Zinc-finger</keyword>
<dbReference type="Gene3D" id="1.10.8.50">
    <property type="match status" value="1"/>
</dbReference>
<feature type="domain" description="Formamidopyrimidine-DNA glycosylase catalytic" evidence="18">
    <location>
        <begin position="2"/>
        <end position="129"/>
    </location>
</feature>
<keyword evidence="10" id="KW-0238">DNA-binding</keyword>
<feature type="domain" description="FPG-type" evidence="17">
    <location>
        <begin position="252"/>
        <end position="286"/>
    </location>
</feature>
<dbReference type="EMBL" id="FLUQ01000002">
    <property type="protein sequence ID" value="SBW05472.1"/>
    <property type="molecule type" value="Genomic_DNA"/>
</dbReference>
<dbReference type="GO" id="GO:0006284">
    <property type="term" value="P:base-excision repair"/>
    <property type="evidence" value="ECO:0007669"/>
    <property type="project" value="InterPro"/>
</dbReference>
<protein>
    <submittedName>
        <fullName evidence="19">Formamidopyrimidine-DNA glycosylase</fullName>
    </submittedName>
</protein>
<organism evidence="19">
    <name type="scientific">uncultured delta proteobacterium</name>
    <dbReference type="NCBI Taxonomy" id="34034"/>
    <lineage>
        <taxon>Bacteria</taxon>
        <taxon>Deltaproteobacteria</taxon>
        <taxon>environmental samples</taxon>
    </lineage>
</organism>
<sequence>MPELPEVETIARTLRPQVENRVISAVRILLPKSMAAGEPLLPIVVPARIHAVRRRAKLLLLDLAAGESPVPTHLLAFHLKMTGKLFVHGAATEPDKHTRLVFELAPDRTSPDHTGPAARLFFDDMRTFGYCRLMRPEDLASWPFWTALGPEPLTLAPEDFSRALGSRKGSIKSLLLDQTVIAGIGNIYADEACFRSGIHPATPGNRLSEAQRAALLHTVQDVLNESIKECGSSIRDYRDANGDAGAFQNSFRVYGRANQACLVCGSKLQKTVIATRTTVFCPRCQNP</sequence>
<dbReference type="NCBIfam" id="NF002211">
    <property type="entry name" value="PRK01103.1"/>
    <property type="match status" value="1"/>
</dbReference>
<dbReference type="PROSITE" id="PS01242">
    <property type="entry name" value="ZF_FPG_1"/>
    <property type="match status" value="1"/>
</dbReference>
<dbReference type="NCBIfam" id="TIGR00577">
    <property type="entry name" value="fpg"/>
    <property type="match status" value="1"/>
</dbReference>
<dbReference type="InterPro" id="IPR015887">
    <property type="entry name" value="DNA_glyclase_Znf_dom_DNA_BS"/>
</dbReference>
<dbReference type="InterPro" id="IPR000214">
    <property type="entry name" value="Znf_DNA_glyclase/AP_lyase"/>
</dbReference>
<evidence type="ECO:0000256" key="1">
    <source>
        <dbReference type="ARBA" id="ARBA00001668"/>
    </source>
</evidence>
<dbReference type="PANTHER" id="PTHR22993:SF9">
    <property type="entry name" value="FORMAMIDOPYRIMIDINE-DNA GLYCOSYLASE"/>
    <property type="match status" value="1"/>
</dbReference>
<evidence type="ECO:0000256" key="16">
    <source>
        <dbReference type="PROSITE-ProRule" id="PRU00391"/>
    </source>
</evidence>
<dbReference type="FunFam" id="1.10.8.50:FF:000003">
    <property type="entry name" value="Formamidopyrimidine-DNA glycosylase"/>
    <property type="match status" value="1"/>
</dbReference>
<comment type="catalytic activity">
    <reaction evidence="1">
        <text>Hydrolysis of DNA containing ring-opened 7-methylguanine residues, releasing 2,6-diamino-4-hydroxy-5-(N-methyl)formamidopyrimidine.</text>
        <dbReference type="EC" id="3.2.2.23"/>
    </reaction>
</comment>
<dbReference type="PANTHER" id="PTHR22993">
    <property type="entry name" value="FORMAMIDOPYRIMIDINE-DNA GLYCOSYLASE"/>
    <property type="match status" value="1"/>
</dbReference>
<dbReference type="Gene3D" id="3.20.190.10">
    <property type="entry name" value="MutM-like, N-terminal"/>
    <property type="match status" value="1"/>
</dbReference>
<dbReference type="GO" id="GO:0034039">
    <property type="term" value="F:8-oxo-7,8-dihydroguanine DNA N-glycosylase activity"/>
    <property type="evidence" value="ECO:0007669"/>
    <property type="project" value="TreeGrafter"/>
</dbReference>
<dbReference type="PROSITE" id="PS51066">
    <property type="entry name" value="ZF_FPG_2"/>
    <property type="match status" value="1"/>
</dbReference>